<reference evidence="1 2" key="1">
    <citation type="submission" date="2020-11" db="EMBL/GenBank/DDBJ databases">
        <authorList>
            <person name="Wallbank WR R."/>
            <person name="Pardo Diaz C."/>
            <person name="Kozak K."/>
            <person name="Martin S."/>
            <person name="Jiggins C."/>
            <person name="Moest M."/>
            <person name="Warren A I."/>
            <person name="Generalovic N T."/>
            <person name="Byers J.R.P. K."/>
            <person name="Montejo-Kovacevich G."/>
            <person name="Yen C E."/>
        </authorList>
    </citation>
    <scope>NUCLEOTIDE SEQUENCE [LARGE SCALE GENOMIC DNA]</scope>
</reference>
<dbReference type="AlphaFoldDB" id="A0A7R8US29"/>
<gene>
    <name evidence="1" type="ORF">HERILL_LOCUS8415</name>
</gene>
<dbReference type="Proteomes" id="UP000594454">
    <property type="component" value="Chromosome 3"/>
</dbReference>
<organism evidence="1 2">
    <name type="scientific">Hermetia illucens</name>
    <name type="common">Black soldier fly</name>
    <dbReference type="NCBI Taxonomy" id="343691"/>
    <lineage>
        <taxon>Eukaryota</taxon>
        <taxon>Metazoa</taxon>
        <taxon>Ecdysozoa</taxon>
        <taxon>Arthropoda</taxon>
        <taxon>Hexapoda</taxon>
        <taxon>Insecta</taxon>
        <taxon>Pterygota</taxon>
        <taxon>Neoptera</taxon>
        <taxon>Endopterygota</taxon>
        <taxon>Diptera</taxon>
        <taxon>Brachycera</taxon>
        <taxon>Stratiomyomorpha</taxon>
        <taxon>Stratiomyidae</taxon>
        <taxon>Hermetiinae</taxon>
        <taxon>Hermetia</taxon>
    </lineage>
</organism>
<sequence length="98" mass="11198">MERQTLADWILTLPILLESGITRLEERDTKRAERANVERSINLPIKREAGECGGVAFKKYLQQAVFNNDYRHQGPRRGARWAGVVTWYHCNASPSSVV</sequence>
<keyword evidence="2" id="KW-1185">Reference proteome</keyword>
<proteinExistence type="predicted"/>
<dbReference type="InParanoid" id="A0A7R8US29"/>
<evidence type="ECO:0000313" key="2">
    <source>
        <dbReference type="Proteomes" id="UP000594454"/>
    </source>
</evidence>
<evidence type="ECO:0000313" key="1">
    <source>
        <dbReference type="EMBL" id="CAD7085585.1"/>
    </source>
</evidence>
<name>A0A7R8US29_HERIL</name>
<protein>
    <submittedName>
        <fullName evidence="1">Uncharacterized protein</fullName>
    </submittedName>
</protein>
<accession>A0A7R8US29</accession>
<dbReference type="EMBL" id="LR899011">
    <property type="protein sequence ID" value="CAD7085585.1"/>
    <property type="molecule type" value="Genomic_DNA"/>
</dbReference>